<sequence length="231" mass="26946">MLKGVMLLNRQDIIKLNSLLTKDIDNIETEESLNEIKNRIYQALTMDLRLFNEKQLSSVSIRTKKALKPKYSLGDIFQIYLNKEKVYSYAMCVKEERPNEDIPYHLFAFFDFFPKKETALQDLEEQLVSDNVLMLSHCGVTGVLNGEWQKVTKMQPLYYDFSKIEYVSKEDGGVLRPNEITYYKSIGDPNNGEFTKIDYEEAKKINNPYGIPGQFWIEGFLEDLYNGKPIF</sequence>
<comment type="caution">
    <text evidence="1">The sequence shown here is derived from an EMBL/GenBank/DDBJ whole genome shotgun (WGS) entry which is preliminary data.</text>
</comment>
<dbReference type="EMBL" id="AGCN01000024">
    <property type="protein sequence ID" value="EHN61803.1"/>
    <property type="molecule type" value="Genomic_DNA"/>
</dbReference>
<evidence type="ECO:0000313" key="2">
    <source>
        <dbReference type="Proteomes" id="UP000003597"/>
    </source>
</evidence>
<dbReference type="Pfam" id="PF15428">
    <property type="entry name" value="Imm26"/>
    <property type="match status" value="1"/>
</dbReference>
<keyword evidence="2" id="KW-1185">Reference proteome</keyword>
<dbReference type="Proteomes" id="UP000003597">
    <property type="component" value="Unassembled WGS sequence"/>
</dbReference>
<evidence type="ECO:0000313" key="1">
    <source>
        <dbReference type="EMBL" id="EHN61803.1"/>
    </source>
</evidence>
<name>A0AB72ZA61_LISIO</name>
<organism evidence="1 2">
    <name type="scientific">Listeria innocua ATCC 33091</name>
    <dbReference type="NCBI Taxonomy" id="1002366"/>
    <lineage>
        <taxon>Bacteria</taxon>
        <taxon>Bacillati</taxon>
        <taxon>Bacillota</taxon>
        <taxon>Bacilli</taxon>
        <taxon>Bacillales</taxon>
        <taxon>Listeriaceae</taxon>
        <taxon>Listeria</taxon>
    </lineage>
</organism>
<proteinExistence type="predicted"/>
<dbReference type="AlphaFoldDB" id="A0AB72ZA61"/>
<gene>
    <name evidence="1" type="ORF">HMPREF0557_01100</name>
</gene>
<reference evidence="1 2" key="1">
    <citation type="submission" date="2011-08" db="EMBL/GenBank/DDBJ databases">
        <authorList>
            <person name="Weinstock G."/>
            <person name="Sodergren E."/>
            <person name="Clifton S."/>
            <person name="Fulton L."/>
            <person name="Fulton B."/>
            <person name="Courtney L."/>
            <person name="Fronick C."/>
            <person name="Harrison M."/>
            <person name="Strong C."/>
            <person name="Farmer C."/>
            <person name="Delahaunty K."/>
            <person name="Markovic C."/>
            <person name="Hall O."/>
            <person name="Minx P."/>
            <person name="Tomlinson C."/>
            <person name="Mitreva M."/>
            <person name="Hou S."/>
            <person name="Chen J."/>
            <person name="Wollam A."/>
            <person name="Pepin K.H."/>
            <person name="Johnson M."/>
            <person name="Bhonagiri V."/>
            <person name="Zhang X."/>
            <person name="Suruliraj S."/>
            <person name="Warren W."/>
            <person name="Chinwalla A."/>
            <person name="Mardis E.R."/>
            <person name="Wilson R.K."/>
        </authorList>
    </citation>
    <scope>NUCLEOTIDE SEQUENCE [LARGE SCALE GENOMIC DNA]</scope>
    <source>
        <strain evidence="1 2">ATCC 33091</strain>
    </source>
</reference>
<dbReference type="InterPro" id="IPR029278">
    <property type="entry name" value="Imm26"/>
</dbReference>
<protein>
    <submittedName>
        <fullName evidence="1">Uncharacterized protein</fullName>
    </submittedName>
</protein>
<accession>A0AB72ZA61</accession>